<dbReference type="RefSeq" id="XP_065672601.1">
    <property type="nucleotide sequence ID" value="XM_065816529.1"/>
</dbReference>
<accession>A0ABM4DDW3</accession>
<dbReference type="Proteomes" id="UP001652625">
    <property type="component" value="Chromosome 13"/>
</dbReference>
<reference evidence="2" key="1">
    <citation type="submission" date="2025-08" db="UniProtKB">
        <authorList>
            <consortium name="RefSeq"/>
        </authorList>
    </citation>
    <scope>IDENTIFICATION</scope>
</reference>
<evidence type="ECO:0000313" key="1">
    <source>
        <dbReference type="Proteomes" id="UP001652625"/>
    </source>
</evidence>
<organism evidence="1 2">
    <name type="scientific">Hydra vulgaris</name>
    <name type="common">Hydra</name>
    <name type="synonym">Hydra attenuata</name>
    <dbReference type="NCBI Taxonomy" id="6087"/>
    <lineage>
        <taxon>Eukaryota</taxon>
        <taxon>Metazoa</taxon>
        <taxon>Cnidaria</taxon>
        <taxon>Hydrozoa</taxon>
        <taxon>Hydroidolina</taxon>
        <taxon>Anthoathecata</taxon>
        <taxon>Aplanulata</taxon>
        <taxon>Hydridae</taxon>
        <taxon>Hydra</taxon>
    </lineage>
</organism>
<gene>
    <name evidence="2" type="primary">LOC136090265</name>
</gene>
<sequence length="162" mass="18124">MLFHTCGILIHHYAILKIFLCSGLALCGGLRNILFQDFTSETGIRELCVLALIGKLLSGPWMTKFYIAPGTGLDYISGIQVVKDVRNTLIESSKNPLSLLKRKTDFFGNDIEDVVFDSIISFCPVTDEMSKALADCLNAVISVIDRQYKRQFEMSSNDHLKI</sequence>
<name>A0ABM4DDW3_HYDVU</name>
<dbReference type="GeneID" id="136090265"/>
<keyword evidence="1" id="KW-1185">Reference proteome</keyword>
<proteinExistence type="predicted"/>
<evidence type="ECO:0000313" key="2">
    <source>
        <dbReference type="RefSeq" id="XP_065672601.1"/>
    </source>
</evidence>
<protein>
    <submittedName>
        <fullName evidence="2">Uncharacterized protein LOC136090265</fullName>
    </submittedName>
</protein>